<keyword evidence="2" id="KW-0812">Transmembrane</keyword>
<sequence precursor="true">MCDFRLLARRFCSMVTPLFLLVALGTPPCTRSTAYGDEAAIPEVLKPWQDWVTWDTTNRDCPKLYNNADESICVWPSTLELTADERGGSFKLRVQSFEDTWVTLPGTPSIWPTNVRVDNEPVVVVQRDGSPAIKLAKGSSVLSGEFLWDSMPQRIHIPKEIGMLTLRVSGTEVANPTWDAQGEVWLKRSRSEATDKDLLTLQVYRKIEDGIPLWLRTRIEITVSGKSREESLGSILPLGWQLATVESPIPVAVDELGAIKAQVRAGKWTITLNAFRTHDATDVTFAANANPLVAMELVGLQTDPDFRVSQIEGLPMVDASQTTFPADWRGLPVYQWDVSKPFSLVEKMRGMGAKTRQGLHITRHLWLDEDGNSLTYLDHLNGQMQQIWRLDVADGHDLGAVRVDGEGQLITVNPATGVSGSEIRRRNLQMEAVGRVPLDDELSATGWDANAESLKVTLTTPPGWRVFAVFGADQVRGDWLTAWSLLDLFLLLVFSLAVFRLFGFVGGFVALVAFALSYHEPGAPRITWLLLLMPIALLRVVGEGTLKKWITVWKAVTTVILLFCLVPFIATQVQNVLYPQLEPQGMSYGSRGLFVWSGIGSKRDYQTKSVTEFDLVESSGGYLGRSQSRRNERKSKSSQRQSADESNLNYDPQAMIQTGPAQPQWRWNDVVCIWNGPVAAEQTIHPVLVSLTVNRVITGVRLVLLILLAAILLRKRTPPWPWAGWKIRKAAAAALLGLTLLPASASAQEGNSNDENAKPASAAAEKPESYPQPIPSAEMLRTLRERLLKRSDAFPNAADIPAVELKILDNRLTMNVTLHAAADVAVPLPGRLPAWSPISVTMDGNNDVTVSRHEGYVWIVVPKGIHDITVEGTLGDAAEWEWTFLLKPRRVSIEAPGWKVTGLGPNQVPADQVFFAKEQAPSDEAAAYDRTAFNTVVVIDRKLEIGLVWKVHNTVTRLSATGKAISLEVPLIEGENVLSSGREVKDQSIDVQMGANQAQFSWVSELQPTPAIKLTAASTDRWVERWHLITSPIWNVSISGLPPMFAVNQEALVPIWKPWPGETATIQFSRPAAVVGDTVTAQRVNLSTTLGDRRRTSEMELELECSLANDFVIALEPEIEITSLTLDQQAIPVQRDGANLIIPARPGRQTVAIGWSTAKPLQMTARSSLVTLPVDASNVTTTMVMPENRWILWVDGPLRGPAVRFWTILAVAILIAFVLGSLPMSPLNRLEWVLLSIGLTQVPLPAAMIVVGWLFLLGWRGEHPLDRHYHWRDYLLQGLIVLMTLISLVILFIVVGEGLLGHPDMFIAGNQSWGSELHWFTPRTGAELPLTRVVSISVWFYRLFMLVWALWLAAALLRWLAWGWKQFSKVSEREQVLEATLSTEDAN</sequence>
<protein>
    <submittedName>
        <fullName evidence="4">Uncharacterized protein</fullName>
    </submittedName>
</protein>
<feature type="transmembrane region" description="Helical" evidence="2">
    <location>
        <begin position="1339"/>
        <end position="1361"/>
    </location>
</feature>
<organism evidence="4 5">
    <name type="scientific">Novipirellula galeiformis</name>
    <dbReference type="NCBI Taxonomy" id="2528004"/>
    <lineage>
        <taxon>Bacteria</taxon>
        <taxon>Pseudomonadati</taxon>
        <taxon>Planctomycetota</taxon>
        <taxon>Planctomycetia</taxon>
        <taxon>Pirellulales</taxon>
        <taxon>Pirellulaceae</taxon>
        <taxon>Novipirellula</taxon>
    </lineage>
</organism>
<evidence type="ECO:0000256" key="3">
    <source>
        <dbReference type="SAM" id="SignalP"/>
    </source>
</evidence>
<comment type="caution">
    <text evidence="4">The sequence shown here is derived from an EMBL/GenBank/DDBJ whole genome shotgun (WGS) entry which is preliminary data.</text>
</comment>
<feature type="region of interest" description="Disordered" evidence="1">
    <location>
        <begin position="747"/>
        <end position="775"/>
    </location>
</feature>
<proteinExistence type="predicted"/>
<accession>A0A5C6C4A6</accession>
<evidence type="ECO:0000313" key="5">
    <source>
        <dbReference type="Proteomes" id="UP000316304"/>
    </source>
</evidence>
<evidence type="ECO:0000313" key="4">
    <source>
        <dbReference type="EMBL" id="TWU17629.1"/>
    </source>
</evidence>
<reference evidence="4 5" key="1">
    <citation type="submission" date="2019-02" db="EMBL/GenBank/DDBJ databases">
        <title>Deep-cultivation of Planctomycetes and their phenomic and genomic characterization uncovers novel biology.</title>
        <authorList>
            <person name="Wiegand S."/>
            <person name="Jogler M."/>
            <person name="Boedeker C."/>
            <person name="Pinto D."/>
            <person name="Vollmers J."/>
            <person name="Rivas-Marin E."/>
            <person name="Kohn T."/>
            <person name="Peeters S.H."/>
            <person name="Heuer A."/>
            <person name="Rast P."/>
            <person name="Oberbeckmann S."/>
            <person name="Bunk B."/>
            <person name="Jeske O."/>
            <person name="Meyerdierks A."/>
            <person name="Storesund J.E."/>
            <person name="Kallscheuer N."/>
            <person name="Luecker S."/>
            <person name="Lage O.M."/>
            <person name="Pohl T."/>
            <person name="Merkel B.J."/>
            <person name="Hornburger P."/>
            <person name="Mueller R.-W."/>
            <person name="Bruemmer F."/>
            <person name="Labrenz M."/>
            <person name="Spormann A.M."/>
            <person name="Op Den Camp H."/>
            <person name="Overmann J."/>
            <person name="Amann R."/>
            <person name="Jetten M.S.M."/>
            <person name="Mascher T."/>
            <person name="Medema M.H."/>
            <person name="Devos D.P."/>
            <person name="Kaster A.-K."/>
            <person name="Ovreas L."/>
            <person name="Rohde M."/>
            <person name="Galperin M.Y."/>
            <person name="Jogler C."/>
        </authorList>
    </citation>
    <scope>NUCLEOTIDE SEQUENCE [LARGE SCALE GENOMIC DNA]</scope>
    <source>
        <strain evidence="4 5">Pla52o</strain>
    </source>
</reference>
<feature type="transmembrane region" description="Helical" evidence="2">
    <location>
        <begin position="479"/>
        <end position="496"/>
    </location>
</feature>
<keyword evidence="3" id="KW-0732">Signal</keyword>
<feature type="transmembrane region" description="Helical" evidence="2">
    <location>
        <begin position="525"/>
        <end position="542"/>
    </location>
</feature>
<keyword evidence="2" id="KW-0472">Membrane</keyword>
<feature type="signal peptide" evidence="3">
    <location>
        <begin position="1"/>
        <end position="22"/>
    </location>
</feature>
<feature type="compositionally biased region" description="Polar residues" evidence="1">
    <location>
        <begin position="638"/>
        <end position="653"/>
    </location>
</feature>
<feature type="transmembrane region" description="Helical" evidence="2">
    <location>
        <begin position="1242"/>
        <end position="1262"/>
    </location>
</feature>
<feature type="transmembrane region" description="Helical" evidence="2">
    <location>
        <begin position="549"/>
        <end position="570"/>
    </location>
</feature>
<feature type="compositionally biased region" description="Basic residues" evidence="1">
    <location>
        <begin position="627"/>
        <end position="637"/>
    </location>
</feature>
<feature type="transmembrane region" description="Helical" evidence="2">
    <location>
        <begin position="1203"/>
        <end position="1222"/>
    </location>
</feature>
<dbReference type="Proteomes" id="UP000316304">
    <property type="component" value="Unassembled WGS sequence"/>
</dbReference>
<feature type="transmembrane region" description="Helical" evidence="2">
    <location>
        <begin position="1274"/>
        <end position="1295"/>
    </location>
</feature>
<evidence type="ECO:0000256" key="1">
    <source>
        <dbReference type="SAM" id="MobiDB-lite"/>
    </source>
</evidence>
<dbReference type="EMBL" id="SJPT01000010">
    <property type="protein sequence ID" value="TWU17629.1"/>
    <property type="molecule type" value="Genomic_DNA"/>
</dbReference>
<feature type="transmembrane region" description="Helical" evidence="2">
    <location>
        <begin position="501"/>
        <end position="519"/>
    </location>
</feature>
<keyword evidence="2" id="KW-1133">Transmembrane helix</keyword>
<feature type="region of interest" description="Disordered" evidence="1">
    <location>
        <begin position="620"/>
        <end position="653"/>
    </location>
</feature>
<gene>
    <name evidence="4" type="ORF">Pla52o_48440</name>
</gene>
<name>A0A5C6C4A6_9BACT</name>
<evidence type="ECO:0000256" key="2">
    <source>
        <dbReference type="SAM" id="Phobius"/>
    </source>
</evidence>
<feature type="chain" id="PRO_5022883704" evidence="3">
    <location>
        <begin position="23"/>
        <end position="1387"/>
    </location>
</feature>
<keyword evidence="5" id="KW-1185">Reference proteome</keyword>